<dbReference type="AlphaFoldDB" id="A0A5B2VL46"/>
<reference evidence="2 3" key="2">
    <citation type="submission" date="2019-09" db="EMBL/GenBank/DDBJ databases">
        <authorList>
            <person name="Jin C."/>
        </authorList>
    </citation>
    <scope>NUCLEOTIDE SEQUENCE [LARGE SCALE GENOMIC DNA]</scope>
    <source>
        <strain evidence="2 3">BN140078</strain>
    </source>
</reference>
<evidence type="ECO:0000256" key="1">
    <source>
        <dbReference type="SAM" id="SignalP"/>
    </source>
</evidence>
<dbReference type="Pfam" id="PF11751">
    <property type="entry name" value="PorP_SprF"/>
    <property type="match status" value="1"/>
</dbReference>
<gene>
    <name evidence="2" type="ORF">F0L74_22045</name>
</gene>
<dbReference type="EMBL" id="VUOC01000004">
    <property type="protein sequence ID" value="KAA2238899.1"/>
    <property type="molecule type" value="Genomic_DNA"/>
</dbReference>
<feature type="chain" id="PRO_5023061317" evidence="1">
    <location>
        <begin position="41"/>
        <end position="321"/>
    </location>
</feature>
<organism evidence="2 3">
    <name type="scientific">Chitinophaga agrisoli</name>
    <dbReference type="NCBI Taxonomy" id="2607653"/>
    <lineage>
        <taxon>Bacteria</taxon>
        <taxon>Pseudomonadati</taxon>
        <taxon>Bacteroidota</taxon>
        <taxon>Chitinophagia</taxon>
        <taxon>Chitinophagales</taxon>
        <taxon>Chitinophagaceae</taxon>
        <taxon>Chitinophaga</taxon>
    </lineage>
</organism>
<reference evidence="2 3" key="1">
    <citation type="submission" date="2019-09" db="EMBL/GenBank/DDBJ databases">
        <title>Chitinophaga ginsengihumi sp. nov., isolated from soil of ginseng rhizosphere.</title>
        <authorList>
            <person name="Lee J."/>
        </authorList>
    </citation>
    <scope>NUCLEOTIDE SEQUENCE [LARGE SCALE GENOMIC DNA]</scope>
    <source>
        <strain evidence="2 3">BN140078</strain>
    </source>
</reference>
<keyword evidence="1" id="KW-0732">Signal</keyword>
<proteinExistence type="predicted"/>
<keyword evidence="3" id="KW-1185">Reference proteome</keyword>
<evidence type="ECO:0000313" key="2">
    <source>
        <dbReference type="EMBL" id="KAA2238899.1"/>
    </source>
</evidence>
<sequence length="321" mass="35202">MIRLNYDIMRYSFLYTNHMRALLFCCVLLTAGLCSQQAMAQSLSNTQALLEPSGTQYFQNQYLANPAMAGADTGLHINGAYRNQWNGIDGAPRTQFFSADMLLGSRVGAGIHLFNDEAGLMQRTRVALTYGYHLPLGDNGQTLHFGLSLAVSVQRLDYKSVNGDADDPSLGAFNRRDNYFEGEYGMAYTDGHWNIQAALPNVRSLFTGDNKAVDGGTIFFSAASYKFTPEQGAVSSFEPKLCYRGVRGYDNILDAGFNVGFLNNVANVMAMYHTTKSITAGAGVNIAQTVRLQVMYTTQTGGIRTYVDGTYEIGATIDLFK</sequence>
<comment type="caution">
    <text evidence="2">The sequence shown here is derived from an EMBL/GenBank/DDBJ whole genome shotgun (WGS) entry which is preliminary data.</text>
</comment>
<accession>A0A5B2VL46</accession>
<name>A0A5B2VL46_9BACT</name>
<evidence type="ECO:0000313" key="3">
    <source>
        <dbReference type="Proteomes" id="UP000324611"/>
    </source>
</evidence>
<feature type="signal peptide" evidence="1">
    <location>
        <begin position="1"/>
        <end position="40"/>
    </location>
</feature>
<dbReference type="Proteomes" id="UP000324611">
    <property type="component" value="Unassembled WGS sequence"/>
</dbReference>
<dbReference type="InterPro" id="IPR019861">
    <property type="entry name" value="PorP/SprF_Bacteroidetes"/>
</dbReference>
<protein>
    <submittedName>
        <fullName evidence="2">Type IX secretion system membrane protein PorP/SprF</fullName>
    </submittedName>
</protein>
<dbReference type="NCBIfam" id="TIGR03519">
    <property type="entry name" value="T9SS_PorP_fam"/>
    <property type="match status" value="1"/>
</dbReference>